<reference evidence="1" key="1">
    <citation type="submission" date="2019-03" db="EMBL/GenBank/DDBJ databases">
        <title>Single cell metagenomics reveals metabolic interactions within the superorganism composed of flagellate Streblomastix strix and complex community of Bacteroidetes bacteria on its surface.</title>
        <authorList>
            <person name="Treitli S.C."/>
            <person name="Kolisko M."/>
            <person name="Husnik F."/>
            <person name="Keeling P."/>
            <person name="Hampl V."/>
        </authorList>
    </citation>
    <scope>NUCLEOTIDE SEQUENCE</scope>
    <source>
        <strain evidence="1">STM</strain>
    </source>
</reference>
<protein>
    <recommendedName>
        <fullName evidence="2">Transposase IS4-like domain-containing protein</fullName>
    </recommendedName>
</protein>
<name>A0A5J4Q2I1_9ZZZZ</name>
<evidence type="ECO:0008006" key="2">
    <source>
        <dbReference type="Google" id="ProtNLM"/>
    </source>
</evidence>
<proteinExistence type="predicted"/>
<sequence>MCQPSSKSGTVDYLKSYFDEDVNLSKIYRYLDKLYNTQQEKIQQISVEHTRKILGGRIGLVFYDVTTLYFESDYGDELRATGFSKDGKNSQPQVVLGLLVSAGGYPLYSLFNGSQYEGRTMIPIVEDFVKRFDLENFVVVADSGLMNKTNVSLLESGGYQYIIGGRIKNESNEIRSWALSLEKHDNHFYEYTKTNGSLLIVGYSSARAKKDAYNREKGVKRLEKAYRTGTMTKENINKRGYNKFFEIQDIVNVNINQEKIREDAQ</sequence>
<dbReference type="AlphaFoldDB" id="A0A5J4Q2I1"/>
<dbReference type="NCBIfam" id="NF033559">
    <property type="entry name" value="transpos_IS1634"/>
    <property type="match status" value="1"/>
</dbReference>
<dbReference type="InterPro" id="IPR047654">
    <property type="entry name" value="IS1634_transpos"/>
</dbReference>
<dbReference type="EMBL" id="SNRY01004993">
    <property type="protein sequence ID" value="KAA6316126.1"/>
    <property type="molecule type" value="Genomic_DNA"/>
</dbReference>
<gene>
    <name evidence="1" type="ORF">EZS27_033519</name>
</gene>
<organism evidence="1">
    <name type="scientific">termite gut metagenome</name>
    <dbReference type="NCBI Taxonomy" id="433724"/>
    <lineage>
        <taxon>unclassified sequences</taxon>
        <taxon>metagenomes</taxon>
        <taxon>organismal metagenomes</taxon>
    </lineage>
</organism>
<evidence type="ECO:0000313" key="1">
    <source>
        <dbReference type="EMBL" id="KAA6316126.1"/>
    </source>
</evidence>
<comment type="caution">
    <text evidence="1">The sequence shown here is derived from an EMBL/GenBank/DDBJ whole genome shotgun (WGS) entry which is preliminary data.</text>
</comment>
<accession>A0A5J4Q2I1</accession>